<dbReference type="PROSITE" id="PS50093">
    <property type="entry name" value="PKD"/>
    <property type="match status" value="1"/>
</dbReference>
<dbReference type="InterPro" id="IPR035986">
    <property type="entry name" value="PKD_dom_sf"/>
</dbReference>
<feature type="region of interest" description="Disordered" evidence="1">
    <location>
        <begin position="451"/>
        <end position="471"/>
    </location>
</feature>
<sequence>MNIYKKGIFAFLVAGLVILSCNDDDIIAPVEKIDGPGLTEITFSSFEAEVGPDTNGLEDGTYVTVTPLAIGVTSYDVDFGDGSPTVTITVPVRSAFHDYPNDVEEATYTITVTAKSNKGLASVTKTENITIEHEVTAISSAPDSPALLDENVYAIFSDGIESDGAFTAYTNKPSSTDFEAGDAEYNEESVGDIKNKVIQYSRLNGTNTVSISFGSPIIIADVFGTGGSADYFHIDLHSIHEIGVDNVKITLGGKTFEQALETNMWTGLDLDLASEGITQIDDITIELGTGGTANNEATLNVDNIYLSREPLSVPDFTFDDVASDFDVTFTDASLLATSHSWDFGDGVGTSTDANPTYSYTDDGVERTYMVTLTTTNFLDKPTSITKEITVGGPAGPFNPEILKGDFEREGGLSSDDTNIRNAWKISTTGNSNPFGTSSDGSCTDYEGTVGSKTRGAKWSGSQSANPDGTAVPGNTRYAYQAVTLSPNEDYIFEYEYAIKTGGAETNSIVASVLNGHFSNSADAVASNALVKHVGTEAKGKFSDNSCSGGTTMKLQFRSNAVGEVAILIYAVTDVDAYIDNVKVYPVE</sequence>
<accession>A0A5C7GKT7</accession>
<dbReference type="OrthoDB" id="1491481at2"/>
<name>A0A5C7GKT7_9FLAO</name>
<evidence type="ECO:0000259" key="2">
    <source>
        <dbReference type="PROSITE" id="PS50093"/>
    </source>
</evidence>
<dbReference type="CDD" id="cd00146">
    <property type="entry name" value="PKD"/>
    <property type="match status" value="1"/>
</dbReference>
<evidence type="ECO:0000256" key="1">
    <source>
        <dbReference type="SAM" id="MobiDB-lite"/>
    </source>
</evidence>
<protein>
    <recommendedName>
        <fullName evidence="2">PKD domain-containing protein</fullName>
    </recommendedName>
</protein>
<dbReference type="SUPFAM" id="SSF49299">
    <property type="entry name" value="PKD domain"/>
    <property type="match status" value="2"/>
</dbReference>
<dbReference type="InterPro" id="IPR022409">
    <property type="entry name" value="PKD/Chitinase_dom"/>
</dbReference>
<gene>
    <name evidence="3" type="ORF">FUA22_01620</name>
</gene>
<dbReference type="EMBL" id="VRKQ01000008">
    <property type="protein sequence ID" value="TXG38611.1"/>
    <property type="molecule type" value="Genomic_DNA"/>
</dbReference>
<dbReference type="InterPro" id="IPR013783">
    <property type="entry name" value="Ig-like_fold"/>
</dbReference>
<reference evidence="3 4" key="1">
    <citation type="submission" date="2019-08" db="EMBL/GenBank/DDBJ databases">
        <title>Seonamhaeicola sediminis sp. nov., isolated from marine sediment.</title>
        <authorList>
            <person name="Cao W.R."/>
        </authorList>
    </citation>
    <scope>NUCLEOTIDE SEQUENCE [LARGE SCALE GENOMIC DNA]</scope>
    <source>
        <strain evidence="3 4">1505</strain>
    </source>
</reference>
<dbReference type="InterPro" id="IPR000601">
    <property type="entry name" value="PKD_dom"/>
</dbReference>
<dbReference type="Gene3D" id="2.60.40.10">
    <property type="entry name" value="Immunoglobulins"/>
    <property type="match status" value="2"/>
</dbReference>
<dbReference type="SMART" id="SM00089">
    <property type="entry name" value="PKD"/>
    <property type="match status" value="2"/>
</dbReference>
<evidence type="ECO:0000313" key="4">
    <source>
        <dbReference type="Proteomes" id="UP000321080"/>
    </source>
</evidence>
<dbReference type="AlphaFoldDB" id="A0A5C7GKT7"/>
<evidence type="ECO:0000313" key="3">
    <source>
        <dbReference type="EMBL" id="TXG38611.1"/>
    </source>
</evidence>
<dbReference type="PROSITE" id="PS51257">
    <property type="entry name" value="PROKAR_LIPOPROTEIN"/>
    <property type="match status" value="1"/>
</dbReference>
<proteinExistence type="predicted"/>
<dbReference type="Proteomes" id="UP000321080">
    <property type="component" value="Unassembled WGS sequence"/>
</dbReference>
<feature type="domain" description="PKD" evidence="2">
    <location>
        <begin position="337"/>
        <end position="363"/>
    </location>
</feature>
<comment type="caution">
    <text evidence="3">The sequence shown here is derived from an EMBL/GenBank/DDBJ whole genome shotgun (WGS) entry which is preliminary data.</text>
</comment>
<dbReference type="RefSeq" id="WP_147765932.1">
    <property type="nucleotide sequence ID" value="NZ_VRKQ01000008.1"/>
</dbReference>
<organism evidence="3 4">
    <name type="scientific">Seonamhaeicola maritimus</name>
    <dbReference type="NCBI Taxonomy" id="2591822"/>
    <lineage>
        <taxon>Bacteria</taxon>
        <taxon>Pseudomonadati</taxon>
        <taxon>Bacteroidota</taxon>
        <taxon>Flavobacteriia</taxon>
        <taxon>Flavobacteriales</taxon>
        <taxon>Flavobacteriaceae</taxon>
    </lineage>
</organism>
<dbReference type="Pfam" id="PF18911">
    <property type="entry name" value="PKD_4"/>
    <property type="match status" value="1"/>
</dbReference>
<keyword evidence="4" id="KW-1185">Reference proteome</keyword>